<dbReference type="EMBL" id="JAUTXU010000124">
    <property type="protein sequence ID" value="KAK3705973.1"/>
    <property type="molecule type" value="Genomic_DNA"/>
</dbReference>
<reference evidence="1" key="1">
    <citation type="submission" date="2023-07" db="EMBL/GenBank/DDBJ databases">
        <title>Black Yeasts Isolated from many extreme environments.</title>
        <authorList>
            <person name="Coleine C."/>
            <person name="Stajich J.E."/>
            <person name="Selbmann L."/>
        </authorList>
    </citation>
    <scope>NUCLEOTIDE SEQUENCE</scope>
    <source>
        <strain evidence="1">CCFEE 5714</strain>
    </source>
</reference>
<evidence type="ECO:0000313" key="1">
    <source>
        <dbReference type="EMBL" id="KAK3705973.1"/>
    </source>
</evidence>
<accession>A0ACC3MXK7</accession>
<name>A0ACC3MXK7_9PEZI</name>
<comment type="caution">
    <text evidence="1">The sequence shown here is derived from an EMBL/GenBank/DDBJ whole genome shotgun (WGS) entry which is preliminary data.</text>
</comment>
<evidence type="ECO:0000313" key="2">
    <source>
        <dbReference type="Proteomes" id="UP001281147"/>
    </source>
</evidence>
<proteinExistence type="predicted"/>
<dbReference type="Proteomes" id="UP001281147">
    <property type="component" value="Unassembled WGS sequence"/>
</dbReference>
<sequence>MSPGLTLWRIRVHWDLGRGCMYSIFPAACTYSVRPTTTVKDPTELTTSTTFTGSTAIATDARDGAGEFALNGIEVLEGSLGIDTGASPLSKISADSFSQIRGSLYLYQMPYLRSLQFPQLAEVDSLSLQSLPDLERLSFSSGVQLNTGIDIVQTALASLEGINARSLRYFDTVDGPIEIGNVLAVNLPLLEEAGSTGFWTNDSEKLSLPSLRRFFGNLTVADNPNLTNLSLPSLETVTSNLVIEANGLESIDGLPKLSSVGDMSSFGGKFTG</sequence>
<keyword evidence="2" id="KW-1185">Reference proteome</keyword>
<gene>
    <name evidence="1" type="primary">ecm33_5</name>
    <name evidence="1" type="ORF">LTR37_012967</name>
</gene>
<protein>
    <submittedName>
        <fullName evidence="1">Cell wall protein Ecm33</fullName>
    </submittedName>
</protein>
<organism evidence="1 2">
    <name type="scientific">Vermiconidia calcicola</name>
    <dbReference type="NCBI Taxonomy" id="1690605"/>
    <lineage>
        <taxon>Eukaryota</taxon>
        <taxon>Fungi</taxon>
        <taxon>Dikarya</taxon>
        <taxon>Ascomycota</taxon>
        <taxon>Pezizomycotina</taxon>
        <taxon>Dothideomycetes</taxon>
        <taxon>Dothideomycetidae</taxon>
        <taxon>Mycosphaerellales</taxon>
        <taxon>Extremaceae</taxon>
        <taxon>Vermiconidia</taxon>
    </lineage>
</organism>